<organism evidence="2 3">
    <name type="scientific">Bacillus weihaiensis</name>
    <dbReference type="NCBI Taxonomy" id="1547283"/>
    <lineage>
        <taxon>Bacteria</taxon>
        <taxon>Bacillati</taxon>
        <taxon>Bacillota</taxon>
        <taxon>Bacilli</taxon>
        <taxon>Bacillales</taxon>
        <taxon>Bacillaceae</taxon>
        <taxon>Bacillus</taxon>
    </lineage>
</organism>
<gene>
    <name evidence="2" type="ORF">A9C19_06105</name>
</gene>
<keyword evidence="1" id="KW-0472">Membrane</keyword>
<proteinExistence type="predicted"/>
<dbReference type="OrthoDB" id="2380880at2"/>
<evidence type="ECO:0008006" key="4">
    <source>
        <dbReference type="Google" id="ProtNLM"/>
    </source>
</evidence>
<dbReference type="Proteomes" id="UP000181936">
    <property type="component" value="Chromosome"/>
</dbReference>
<evidence type="ECO:0000313" key="2">
    <source>
        <dbReference type="EMBL" id="APH04353.1"/>
    </source>
</evidence>
<keyword evidence="1" id="KW-0812">Transmembrane</keyword>
<keyword evidence="3" id="KW-1185">Reference proteome</keyword>
<evidence type="ECO:0000256" key="1">
    <source>
        <dbReference type="SAM" id="Phobius"/>
    </source>
</evidence>
<protein>
    <recommendedName>
        <fullName evidence="4">DUF4401 domain-containing protein</fullName>
    </recommendedName>
</protein>
<reference evidence="2 3" key="1">
    <citation type="journal article" date="2016" name="Sci. Rep.">
        <title>Complete genome sequence and transcriptomic analysis of a novel marine strain Bacillus weihaiensis reveals the mechanism of brown algae degradation.</title>
        <authorList>
            <person name="Zhu Y."/>
            <person name="Chen P."/>
            <person name="Bao Y."/>
            <person name="Men Y."/>
            <person name="Zeng Y."/>
            <person name="Yang J."/>
            <person name="Sun J."/>
            <person name="Sun Y."/>
        </authorList>
    </citation>
    <scope>NUCLEOTIDE SEQUENCE [LARGE SCALE GENOMIC DNA]</scope>
    <source>
        <strain evidence="2 3">Alg07</strain>
    </source>
</reference>
<feature type="transmembrane region" description="Helical" evidence="1">
    <location>
        <begin position="83"/>
        <end position="103"/>
    </location>
</feature>
<feature type="transmembrane region" description="Helical" evidence="1">
    <location>
        <begin position="55"/>
        <end position="77"/>
    </location>
</feature>
<dbReference type="AlphaFoldDB" id="A0A1L3MPT2"/>
<name>A0A1L3MPT2_9BACI</name>
<sequence>MDSEKKKIIVSEINYWKNNKLLPDTYCDFLLALYTEGNQDELLATKPNAENRFTFLYGILYGFMIISLFCTVLFTYFTEKPTLMQIAIAITLLTGSILVIAYFTRKGRFFQVPLSLTFVQILFISLAIGEVAFAGSHVVIGLIVLVNCLLWLVVGWKFNYIYLTISGVIGMIFYIFSIFM</sequence>
<feature type="transmembrane region" description="Helical" evidence="1">
    <location>
        <begin position="160"/>
        <end position="179"/>
    </location>
</feature>
<dbReference type="KEGG" id="bwh:A9C19_06105"/>
<feature type="transmembrane region" description="Helical" evidence="1">
    <location>
        <begin position="134"/>
        <end position="153"/>
    </location>
</feature>
<dbReference type="RefSeq" id="WP_072579144.1">
    <property type="nucleotide sequence ID" value="NZ_CP016020.1"/>
</dbReference>
<keyword evidence="1" id="KW-1133">Transmembrane helix</keyword>
<dbReference type="EMBL" id="CP016020">
    <property type="protein sequence ID" value="APH04353.1"/>
    <property type="molecule type" value="Genomic_DNA"/>
</dbReference>
<dbReference type="STRING" id="1547283.A9C19_06105"/>
<accession>A0A1L3MPT2</accession>
<evidence type="ECO:0000313" key="3">
    <source>
        <dbReference type="Proteomes" id="UP000181936"/>
    </source>
</evidence>
<feature type="transmembrane region" description="Helical" evidence="1">
    <location>
        <begin position="110"/>
        <end position="128"/>
    </location>
</feature>